<evidence type="ECO:0000313" key="6">
    <source>
        <dbReference type="EMBL" id="KXU34509.1"/>
    </source>
</evidence>
<feature type="domain" description="Carbohydrate kinase PfkB" evidence="5">
    <location>
        <begin position="45"/>
        <end position="303"/>
    </location>
</feature>
<dbReference type="PANTHER" id="PTHR43320">
    <property type="entry name" value="SUGAR KINASE"/>
    <property type="match status" value="1"/>
</dbReference>
<dbReference type="InterPro" id="IPR029056">
    <property type="entry name" value="Ribokinase-like"/>
</dbReference>
<dbReference type="InterPro" id="IPR002139">
    <property type="entry name" value="Ribo/fructo_kinase"/>
</dbReference>
<evidence type="ECO:0000259" key="5">
    <source>
        <dbReference type="Pfam" id="PF00294"/>
    </source>
</evidence>
<dbReference type="SUPFAM" id="SSF53613">
    <property type="entry name" value="Ribokinase-like"/>
    <property type="match status" value="1"/>
</dbReference>
<keyword evidence="7" id="KW-1185">Reference proteome</keyword>
<dbReference type="STRING" id="1548207.AXK11_08175"/>
<dbReference type="Gene3D" id="3.40.1190.20">
    <property type="match status" value="1"/>
</dbReference>
<evidence type="ECO:0000313" key="7">
    <source>
        <dbReference type="Proteomes" id="UP000070058"/>
    </source>
</evidence>
<name>A0A139SIY3_9BACT</name>
<proteinExistence type="inferred from homology"/>
<organism evidence="6 7">
    <name type="scientific">Cephaloticoccus primus</name>
    <dbReference type="NCBI Taxonomy" id="1548207"/>
    <lineage>
        <taxon>Bacteria</taxon>
        <taxon>Pseudomonadati</taxon>
        <taxon>Verrucomicrobiota</taxon>
        <taxon>Opitutia</taxon>
        <taxon>Opitutales</taxon>
        <taxon>Opitutaceae</taxon>
        <taxon>Cephaloticoccus</taxon>
    </lineage>
</organism>
<dbReference type="InterPro" id="IPR052700">
    <property type="entry name" value="Carb_kinase_PfkB-like"/>
</dbReference>
<gene>
    <name evidence="6" type="ORF">AXK11_08175</name>
</gene>
<dbReference type="InterPro" id="IPR002173">
    <property type="entry name" value="Carboh/pur_kinase_PfkB_CS"/>
</dbReference>
<comment type="caution">
    <text evidence="6">The sequence shown here is derived from an EMBL/GenBank/DDBJ whole genome shotgun (WGS) entry which is preliminary data.</text>
</comment>
<dbReference type="Proteomes" id="UP000070058">
    <property type="component" value="Unassembled WGS sequence"/>
</dbReference>
<keyword evidence="2 4" id="KW-0808">Transferase</keyword>
<evidence type="ECO:0000256" key="4">
    <source>
        <dbReference type="RuleBase" id="RU003704"/>
    </source>
</evidence>
<dbReference type="PANTHER" id="PTHR43320:SF1">
    <property type="entry name" value="OS01G0105900 PROTEIN"/>
    <property type="match status" value="1"/>
</dbReference>
<protein>
    <submittedName>
        <fullName evidence="6">Ribokinase</fullName>
    </submittedName>
</protein>
<dbReference type="PROSITE" id="PS00584">
    <property type="entry name" value="PFKB_KINASES_2"/>
    <property type="match status" value="1"/>
</dbReference>
<reference evidence="7" key="1">
    <citation type="submission" date="2016-02" db="EMBL/GenBank/DDBJ databases">
        <authorList>
            <person name="Sanders J.G."/>
            <person name="Lin J.Y."/>
            <person name="Wertz J.T."/>
            <person name="Russell J.A."/>
            <person name="Moreau C.S."/>
            <person name="Powell S."/>
        </authorList>
    </citation>
    <scope>NUCLEOTIDE SEQUENCE [LARGE SCALE GENOMIC DNA]</scope>
    <source>
        <strain evidence="7">CAG34</strain>
    </source>
</reference>
<comment type="similarity">
    <text evidence="1 4">Belongs to the carbohydrate kinase PfkB family.</text>
</comment>
<dbReference type="AlphaFoldDB" id="A0A139SIY3"/>
<evidence type="ECO:0000256" key="3">
    <source>
        <dbReference type="ARBA" id="ARBA00022777"/>
    </source>
</evidence>
<evidence type="ECO:0000256" key="2">
    <source>
        <dbReference type="ARBA" id="ARBA00022679"/>
    </source>
</evidence>
<evidence type="ECO:0000256" key="1">
    <source>
        <dbReference type="ARBA" id="ARBA00010688"/>
    </source>
</evidence>
<keyword evidence="3 4" id="KW-0418">Kinase</keyword>
<accession>A0A139SIY3</accession>
<dbReference type="GO" id="GO:0016301">
    <property type="term" value="F:kinase activity"/>
    <property type="evidence" value="ECO:0007669"/>
    <property type="project" value="UniProtKB-KW"/>
</dbReference>
<dbReference type="EMBL" id="LSZQ01000061">
    <property type="protein sequence ID" value="KXU34509.1"/>
    <property type="molecule type" value="Genomic_DNA"/>
</dbReference>
<dbReference type="Pfam" id="PF00294">
    <property type="entry name" value="PfkB"/>
    <property type="match status" value="1"/>
</dbReference>
<dbReference type="PRINTS" id="PR00990">
    <property type="entry name" value="RIBOKINASE"/>
</dbReference>
<dbReference type="InterPro" id="IPR011611">
    <property type="entry name" value="PfkB_dom"/>
</dbReference>
<sequence>MDLLAHTDDAFLREHLTGEKGGMVLVDDADIAALVGRLAPAPVAAVPGGAAANTAVAAAKLGLRTSFLGKVGSDATAAQYLAHFREHGGDTSRLKHAPLPNARCLSLVTPDGQRTMRTHLGAAMTLAPEEVSPEDFAGVRHAHIEGYLLFNPALADKVVQSARAAGCTLSIDLASFEVVAAARDWIFAQLEQGVDILFANEDEARTLFQRDEPYENYARALARFGGIAAVKIGAEGAWLARGDALHRIAPIPVAQVVDTTGAGDAWAGGFLYAHLRGAPLSDAGALGSLLGSQSVQHLGAAIPAAYWPQLRTAAAELLARHIRS</sequence>
<dbReference type="CDD" id="cd01168">
    <property type="entry name" value="adenosine_kinase"/>
    <property type="match status" value="1"/>
</dbReference>